<feature type="compositionally biased region" description="Acidic residues" evidence="2">
    <location>
        <begin position="418"/>
        <end position="440"/>
    </location>
</feature>
<evidence type="ECO:0000313" key="5">
    <source>
        <dbReference type="EMBL" id="CAH3172343.1"/>
    </source>
</evidence>
<sequence>MKNLGGIFTKCPKSFELQNPSGSDGGEEMVPLDFSHHRLKSNDFQSYPRRETAASVKELRKKFEMLSVSSKGPLLTLHGSVEEIQKDFFPVDFGCPLSPKGFESNLPETAQQVIRQIQEQNSRGRERALLVASPSMLSSVKRDENHTKDDGVICDLLLFNKELGGLHLFTLVNSGSKDQFLPYSHNTGKSVKESLVMNGGCYEKFYITCHVVPCERVGTEPLDKLSPNNRYPKEYNLQSSRGKIFKLLRSLVTVLAQFPSFLSNKEGLTFLNLLTKQQFQLLYEQIDEHRELWIHGAAGTGKTVVAVEFIRQLLRSDSHLRPGNILYVCENLGILEKVRKLNICDCLTRKAFMKGDFDFSFTKHVILDEVQNFRDEDGDWLGKARRVVRQHANDSECESGSNSTDSPSVCERRGEVSGESESDEESNPDTDSDAELDPECNDSKREGYLWSFLDRNQINHRFKTGIPRFFPSRFVSQG</sequence>
<feature type="region of interest" description="Disordered" evidence="2">
    <location>
        <begin position="392"/>
        <end position="442"/>
    </location>
</feature>
<protein>
    <recommendedName>
        <fullName evidence="7">Schlafen group 3-like DNA/RNA helicase domain-containing protein</fullName>
    </recommendedName>
</protein>
<evidence type="ECO:0000259" key="3">
    <source>
        <dbReference type="Pfam" id="PF21026"/>
    </source>
</evidence>
<feature type="compositionally biased region" description="Polar residues" evidence="2">
    <location>
        <begin position="398"/>
        <end position="407"/>
    </location>
</feature>
<reference evidence="5 6" key="1">
    <citation type="submission" date="2022-05" db="EMBL/GenBank/DDBJ databases">
        <authorList>
            <consortium name="Genoscope - CEA"/>
            <person name="William W."/>
        </authorList>
    </citation>
    <scope>NUCLEOTIDE SEQUENCE [LARGE SCALE GENOMIC DNA]</scope>
</reference>
<dbReference type="InterPro" id="IPR048729">
    <property type="entry name" value="SLFN_GTPase-like"/>
</dbReference>
<dbReference type="SUPFAM" id="SSF52540">
    <property type="entry name" value="P-loop containing nucleoside triphosphate hydrolases"/>
    <property type="match status" value="1"/>
</dbReference>
<dbReference type="Gene3D" id="3.40.50.300">
    <property type="entry name" value="P-loop containing nucleotide triphosphate hydrolases"/>
    <property type="match status" value="1"/>
</dbReference>
<feature type="domain" description="Nephrocystin 3-like N-terminal" evidence="4">
    <location>
        <begin position="272"/>
        <end position="319"/>
    </location>
</feature>
<dbReference type="EMBL" id="CALNXK010000172">
    <property type="protein sequence ID" value="CAH3172343.1"/>
    <property type="molecule type" value="Genomic_DNA"/>
</dbReference>
<comment type="caution">
    <text evidence="5">The sequence shown here is derived from an EMBL/GenBank/DDBJ whole genome shotgun (WGS) entry which is preliminary data.</text>
</comment>
<organism evidence="5 6">
    <name type="scientific">Porites lobata</name>
    <dbReference type="NCBI Taxonomy" id="104759"/>
    <lineage>
        <taxon>Eukaryota</taxon>
        <taxon>Metazoa</taxon>
        <taxon>Cnidaria</taxon>
        <taxon>Anthozoa</taxon>
        <taxon>Hexacorallia</taxon>
        <taxon>Scleractinia</taxon>
        <taxon>Fungiina</taxon>
        <taxon>Poritidae</taxon>
        <taxon>Porites</taxon>
    </lineage>
</organism>
<dbReference type="InterPro" id="IPR027417">
    <property type="entry name" value="P-loop_NTPase"/>
</dbReference>
<evidence type="ECO:0000313" key="6">
    <source>
        <dbReference type="Proteomes" id="UP001159405"/>
    </source>
</evidence>
<evidence type="ECO:0000259" key="4">
    <source>
        <dbReference type="Pfam" id="PF24883"/>
    </source>
</evidence>
<gene>
    <name evidence="5" type="ORF">PLOB_00012939</name>
</gene>
<feature type="domain" description="Schlafen GTPase-like" evidence="3">
    <location>
        <begin position="145"/>
        <end position="237"/>
    </location>
</feature>
<evidence type="ECO:0008006" key="7">
    <source>
        <dbReference type="Google" id="ProtNLM"/>
    </source>
</evidence>
<proteinExistence type="predicted"/>
<evidence type="ECO:0000256" key="1">
    <source>
        <dbReference type="ARBA" id="ARBA00022737"/>
    </source>
</evidence>
<name>A0ABN8QZ62_9CNID</name>
<keyword evidence="6" id="KW-1185">Reference proteome</keyword>
<dbReference type="Pfam" id="PF24883">
    <property type="entry name" value="NPHP3_N"/>
    <property type="match status" value="1"/>
</dbReference>
<dbReference type="Proteomes" id="UP001159405">
    <property type="component" value="Unassembled WGS sequence"/>
</dbReference>
<evidence type="ECO:0000256" key="2">
    <source>
        <dbReference type="SAM" id="MobiDB-lite"/>
    </source>
</evidence>
<accession>A0ABN8QZ62</accession>
<dbReference type="Pfam" id="PF21026">
    <property type="entry name" value="SLFN_GTPase-like"/>
    <property type="match status" value="1"/>
</dbReference>
<dbReference type="InterPro" id="IPR056884">
    <property type="entry name" value="NPHP3-like_N"/>
</dbReference>
<keyword evidence="1" id="KW-0677">Repeat</keyword>